<dbReference type="GO" id="GO:0008936">
    <property type="term" value="F:nicotinamidase activity"/>
    <property type="evidence" value="ECO:0007669"/>
    <property type="project" value="UniProtKB-EC"/>
</dbReference>
<name>A0A2S5KVA0_9PROT</name>
<dbReference type="PANTHER" id="PTHR11080">
    <property type="entry name" value="PYRAZINAMIDASE/NICOTINAMIDASE"/>
    <property type="match status" value="1"/>
</dbReference>
<dbReference type="CDD" id="cd01011">
    <property type="entry name" value="nicotinamidase"/>
    <property type="match status" value="1"/>
</dbReference>
<keyword evidence="2" id="KW-0662">Pyridine nucleotide biosynthesis</keyword>
<dbReference type="OrthoDB" id="9791276at2"/>
<dbReference type="AlphaFoldDB" id="A0A2S5KVA0"/>
<keyword evidence="4" id="KW-0378">Hydrolase</keyword>
<evidence type="ECO:0000256" key="1">
    <source>
        <dbReference type="ARBA" id="ARBA00006336"/>
    </source>
</evidence>
<sequence>MLMGGLTAVGLGSSVLGRQVLAATVVPSENSALIVVDVQNCFVPGGTLPVKDGDQVVPVINALSKHFANVVVTQDWHTQGHASFASAYDGKKPFETTELSYGTQVLWPDHCVQGTDDASLVKGLELPQAELIIRKGFHKDMDSYSAFFEADHKTPTGLLGYLQERGIKQVYVVGLATDFCVAWTAMDAARSGFKTAVIEDACRGIDLNGSLAAAWEAMAKAGVERMQSGAILS</sequence>
<organism evidence="10 11">
    <name type="scientific">Proteobacteria bacterium 228</name>
    <dbReference type="NCBI Taxonomy" id="2083153"/>
    <lineage>
        <taxon>Bacteria</taxon>
        <taxon>Pseudomonadati</taxon>
        <taxon>Pseudomonadota</taxon>
    </lineage>
</organism>
<dbReference type="PANTHER" id="PTHR11080:SF2">
    <property type="entry name" value="LD05707P"/>
    <property type="match status" value="1"/>
</dbReference>
<dbReference type="SUPFAM" id="SSF52499">
    <property type="entry name" value="Isochorismatase-like hydrolases"/>
    <property type="match status" value="1"/>
</dbReference>
<dbReference type="InterPro" id="IPR036380">
    <property type="entry name" value="Isochorismatase-like_sf"/>
</dbReference>
<dbReference type="EMBL" id="PRLP01000012">
    <property type="protein sequence ID" value="PPC78791.1"/>
    <property type="molecule type" value="Genomic_DNA"/>
</dbReference>
<evidence type="ECO:0000313" key="11">
    <source>
        <dbReference type="Proteomes" id="UP000238196"/>
    </source>
</evidence>
<dbReference type="EC" id="3.5.1.19" evidence="6"/>
<comment type="pathway">
    <text evidence="5">Cofactor biosynthesis; nicotinate biosynthesis; nicotinate from nicotinamide: step 1/1.</text>
</comment>
<accession>A0A2S5KVA0</accession>
<reference evidence="10 11" key="1">
    <citation type="submission" date="2018-02" db="EMBL/GenBank/DDBJ databases">
        <title>novel marine gammaproteobacteria from coastal saline agro ecosystem.</title>
        <authorList>
            <person name="Krishnan R."/>
            <person name="Ramesh Kumar N."/>
        </authorList>
    </citation>
    <scope>NUCLEOTIDE SEQUENCE [LARGE SCALE GENOMIC DNA]</scope>
    <source>
        <strain evidence="10 11">228</strain>
    </source>
</reference>
<evidence type="ECO:0000256" key="8">
    <source>
        <dbReference type="ARBA" id="ARBA00072277"/>
    </source>
</evidence>
<dbReference type="NCBIfam" id="NF008623">
    <property type="entry name" value="PRK11609.1"/>
    <property type="match status" value="1"/>
</dbReference>
<evidence type="ECO:0000259" key="9">
    <source>
        <dbReference type="Pfam" id="PF00857"/>
    </source>
</evidence>
<proteinExistence type="inferred from homology"/>
<dbReference type="FunFam" id="3.40.50.850:FF:000006">
    <property type="entry name" value="Bifunctional pyrazinamidase/nicotinamidase"/>
    <property type="match status" value="1"/>
</dbReference>
<comment type="similarity">
    <text evidence="1">Belongs to the isochorismatase family.</text>
</comment>
<evidence type="ECO:0000256" key="5">
    <source>
        <dbReference type="ARBA" id="ARBA00037900"/>
    </source>
</evidence>
<dbReference type="Pfam" id="PF00857">
    <property type="entry name" value="Isochorismatase"/>
    <property type="match status" value="1"/>
</dbReference>
<evidence type="ECO:0000256" key="7">
    <source>
        <dbReference type="ARBA" id="ARBA00043224"/>
    </source>
</evidence>
<dbReference type="InterPro" id="IPR052347">
    <property type="entry name" value="Isochorismatase_Nicotinamidase"/>
</dbReference>
<evidence type="ECO:0000256" key="6">
    <source>
        <dbReference type="ARBA" id="ARBA00039017"/>
    </source>
</evidence>
<keyword evidence="3" id="KW-0479">Metal-binding</keyword>
<dbReference type="InterPro" id="IPR000868">
    <property type="entry name" value="Isochorismatase-like_dom"/>
</dbReference>
<evidence type="ECO:0000256" key="2">
    <source>
        <dbReference type="ARBA" id="ARBA00022642"/>
    </source>
</evidence>
<dbReference type="Proteomes" id="UP000238196">
    <property type="component" value="Unassembled WGS sequence"/>
</dbReference>
<dbReference type="GO" id="GO:0019363">
    <property type="term" value="P:pyridine nucleotide biosynthetic process"/>
    <property type="evidence" value="ECO:0007669"/>
    <property type="project" value="UniProtKB-KW"/>
</dbReference>
<evidence type="ECO:0000313" key="10">
    <source>
        <dbReference type="EMBL" id="PPC78791.1"/>
    </source>
</evidence>
<evidence type="ECO:0000256" key="3">
    <source>
        <dbReference type="ARBA" id="ARBA00022723"/>
    </source>
</evidence>
<comment type="caution">
    <text evidence="10">The sequence shown here is derived from an EMBL/GenBank/DDBJ whole genome shotgun (WGS) entry which is preliminary data.</text>
</comment>
<protein>
    <recommendedName>
        <fullName evidence="8">Nicotinamidase</fullName>
        <ecNumber evidence="6">3.5.1.19</ecNumber>
    </recommendedName>
    <alternativeName>
        <fullName evidence="7">Nicotinamide deamidase</fullName>
    </alternativeName>
</protein>
<dbReference type="GO" id="GO:0046872">
    <property type="term" value="F:metal ion binding"/>
    <property type="evidence" value="ECO:0007669"/>
    <property type="project" value="UniProtKB-KW"/>
</dbReference>
<dbReference type="Gene3D" id="3.40.50.850">
    <property type="entry name" value="Isochorismatase-like"/>
    <property type="match status" value="1"/>
</dbReference>
<evidence type="ECO:0000256" key="4">
    <source>
        <dbReference type="ARBA" id="ARBA00022801"/>
    </source>
</evidence>
<feature type="domain" description="Isochorismatase-like" evidence="9">
    <location>
        <begin position="31"/>
        <end position="224"/>
    </location>
</feature>
<gene>
    <name evidence="10" type="ORF">C4K68_04485</name>
</gene>